<dbReference type="OrthoDB" id="10407890at2759"/>
<feature type="compositionally biased region" description="Basic and acidic residues" evidence="1">
    <location>
        <begin position="1"/>
        <end position="10"/>
    </location>
</feature>
<protein>
    <submittedName>
        <fullName evidence="2">Uncharacterized protein</fullName>
    </submittedName>
</protein>
<dbReference type="EMBL" id="MU004181">
    <property type="protein sequence ID" value="KAF2502013.1"/>
    <property type="molecule type" value="Genomic_DNA"/>
</dbReference>
<dbReference type="Proteomes" id="UP000799750">
    <property type="component" value="Unassembled WGS sequence"/>
</dbReference>
<name>A0A6A6RE55_9PEZI</name>
<sequence>MTRVDPHSGEQRSSQRAGTRRRRLLRGRVDRTTIDSQIHRYQRRVQRFSKPIKMKDIEKEKPLKLMDLPPEIVTKMVEIALGAGGNIQFYRTGGHHSDGSNEIMIANHSWDGMHISTFSALRLVSKPMKAIADNSFFRHGVVEFEYLEELNMAFDRNIGRNFGDQLRAVSIWKFAYDGDPDGYGRMFENLITLPNLRRLIFYSRWETPSVQGSLPNNFENICITKYTIILDALLTVFMKLRLKYGKRGISIEFDADGNGAFAGHEEVVRRDFIAGRGPTVPLSPDQIKVKTKEINEMFNQALEARERVIHEQSIATIKEQLNGLKREEGKLNFSMETFRSFLDDS</sequence>
<evidence type="ECO:0000256" key="1">
    <source>
        <dbReference type="SAM" id="MobiDB-lite"/>
    </source>
</evidence>
<evidence type="ECO:0000313" key="2">
    <source>
        <dbReference type="EMBL" id="KAF2502013.1"/>
    </source>
</evidence>
<evidence type="ECO:0000313" key="3">
    <source>
        <dbReference type="Proteomes" id="UP000799750"/>
    </source>
</evidence>
<accession>A0A6A6RE55</accession>
<feature type="region of interest" description="Disordered" evidence="1">
    <location>
        <begin position="1"/>
        <end position="22"/>
    </location>
</feature>
<keyword evidence="3" id="KW-1185">Reference proteome</keyword>
<reference evidence="2" key="1">
    <citation type="journal article" date="2020" name="Stud. Mycol.">
        <title>101 Dothideomycetes genomes: a test case for predicting lifestyles and emergence of pathogens.</title>
        <authorList>
            <person name="Haridas S."/>
            <person name="Albert R."/>
            <person name="Binder M."/>
            <person name="Bloem J."/>
            <person name="Labutti K."/>
            <person name="Salamov A."/>
            <person name="Andreopoulos B."/>
            <person name="Baker S."/>
            <person name="Barry K."/>
            <person name="Bills G."/>
            <person name="Bluhm B."/>
            <person name="Cannon C."/>
            <person name="Castanera R."/>
            <person name="Culley D."/>
            <person name="Daum C."/>
            <person name="Ezra D."/>
            <person name="Gonzalez J."/>
            <person name="Henrissat B."/>
            <person name="Kuo A."/>
            <person name="Liang C."/>
            <person name="Lipzen A."/>
            <person name="Lutzoni F."/>
            <person name="Magnuson J."/>
            <person name="Mondo S."/>
            <person name="Nolan M."/>
            <person name="Ohm R."/>
            <person name="Pangilinan J."/>
            <person name="Park H.-J."/>
            <person name="Ramirez L."/>
            <person name="Alfaro M."/>
            <person name="Sun H."/>
            <person name="Tritt A."/>
            <person name="Yoshinaga Y."/>
            <person name="Zwiers L.-H."/>
            <person name="Turgeon B."/>
            <person name="Goodwin S."/>
            <person name="Spatafora J."/>
            <person name="Crous P."/>
            <person name="Grigoriev I."/>
        </authorList>
    </citation>
    <scope>NUCLEOTIDE SEQUENCE</scope>
    <source>
        <strain evidence="2">CBS 269.34</strain>
    </source>
</reference>
<dbReference type="AlphaFoldDB" id="A0A6A6RE55"/>
<gene>
    <name evidence="2" type="ORF">BU16DRAFT_532438</name>
</gene>
<proteinExistence type="predicted"/>
<organism evidence="2 3">
    <name type="scientific">Lophium mytilinum</name>
    <dbReference type="NCBI Taxonomy" id="390894"/>
    <lineage>
        <taxon>Eukaryota</taxon>
        <taxon>Fungi</taxon>
        <taxon>Dikarya</taxon>
        <taxon>Ascomycota</taxon>
        <taxon>Pezizomycotina</taxon>
        <taxon>Dothideomycetes</taxon>
        <taxon>Pleosporomycetidae</taxon>
        <taxon>Mytilinidiales</taxon>
        <taxon>Mytilinidiaceae</taxon>
        <taxon>Lophium</taxon>
    </lineage>
</organism>